<evidence type="ECO:0000259" key="4">
    <source>
        <dbReference type="SMART" id="SM00822"/>
    </source>
</evidence>
<dbReference type="EMBL" id="CP016896">
    <property type="protein sequence ID" value="APV34961.1"/>
    <property type="molecule type" value="Genomic_DNA"/>
</dbReference>
<evidence type="ECO:0000256" key="1">
    <source>
        <dbReference type="ARBA" id="ARBA00006484"/>
    </source>
</evidence>
<dbReference type="KEGG" id="asol:BEN76_02555"/>
<dbReference type="SMART" id="SM00822">
    <property type="entry name" value="PKS_KR"/>
    <property type="match status" value="1"/>
</dbReference>
<dbReference type="CDD" id="cd05371">
    <property type="entry name" value="HSD10-like_SDR_c"/>
    <property type="match status" value="1"/>
</dbReference>
<dbReference type="Proteomes" id="UP000185674">
    <property type="component" value="Chromosome"/>
</dbReference>
<dbReference type="SUPFAM" id="SSF51735">
    <property type="entry name" value="NAD(P)-binding Rossmann-fold domains"/>
    <property type="match status" value="1"/>
</dbReference>
<dbReference type="RefSeq" id="WP_076032151.1">
    <property type="nucleotide sequence ID" value="NZ_CP016896.1"/>
</dbReference>
<evidence type="ECO:0000313" key="5">
    <source>
        <dbReference type="EMBL" id="APV34961.1"/>
    </source>
</evidence>
<dbReference type="PROSITE" id="PS00061">
    <property type="entry name" value="ADH_SHORT"/>
    <property type="match status" value="1"/>
</dbReference>
<keyword evidence="2" id="KW-0560">Oxidoreductase</keyword>
<accession>A0A1P8EFH5</accession>
<dbReference type="eggNOG" id="COG1028">
    <property type="taxonomic scope" value="Bacteria"/>
</dbReference>
<organism evidence="5 6">
    <name type="scientific">Acinetobacter soli</name>
    <dbReference type="NCBI Taxonomy" id="487316"/>
    <lineage>
        <taxon>Bacteria</taxon>
        <taxon>Pseudomonadati</taxon>
        <taxon>Pseudomonadota</taxon>
        <taxon>Gammaproteobacteria</taxon>
        <taxon>Moraxellales</taxon>
        <taxon>Moraxellaceae</taxon>
        <taxon>Acinetobacter</taxon>
    </lineage>
</organism>
<dbReference type="InterPro" id="IPR036291">
    <property type="entry name" value="NAD(P)-bd_dom_sf"/>
</dbReference>
<reference evidence="5 6" key="1">
    <citation type="submission" date="2016-08" db="EMBL/GenBank/DDBJ databases">
        <title>Complete genome sequence of Acinetobacter baylyi strain GFJ2.</title>
        <authorList>
            <person name="Tabata M."/>
            <person name="Kuboki S."/>
            <person name="Gibu N."/>
            <person name="Kinouchi Y."/>
            <person name="Vangnai A."/>
            <person name="Kasai D."/>
            <person name="Fukuda M."/>
        </authorList>
    </citation>
    <scope>NUCLEOTIDE SEQUENCE [LARGE SCALE GENOMIC DNA]</scope>
    <source>
        <strain evidence="5 6">GFJ2</strain>
    </source>
</reference>
<feature type="domain" description="Ketoreductase" evidence="4">
    <location>
        <begin position="6"/>
        <end position="197"/>
    </location>
</feature>
<evidence type="ECO:0000313" key="6">
    <source>
        <dbReference type="Proteomes" id="UP000185674"/>
    </source>
</evidence>
<protein>
    <submittedName>
        <fullName evidence="5">3-hydroxyacyl-CoA dehydrogenase</fullName>
    </submittedName>
</protein>
<dbReference type="InterPro" id="IPR020904">
    <property type="entry name" value="Sc_DH/Rdtase_CS"/>
</dbReference>
<dbReference type="GO" id="GO:0016491">
    <property type="term" value="F:oxidoreductase activity"/>
    <property type="evidence" value="ECO:0007669"/>
    <property type="project" value="UniProtKB-KW"/>
</dbReference>
<sequence length="256" mass="27482">MKIKDKHFIVTGAASGLGAATAEYLIAQQAHVSLIDMNLEAGQATAARLGKGAQFFQLDVTSENEVQRFFEEYLHQHAALYGLINCAGIGPSAKVLGKDGLHDLALFQKVMNINVTGSFNMLRFAADAMLKQTDPLHDEDRGVIINTASVAAFDGQIGQAAYAASKGAIVSMTLPIARELARHAIRVVTIAPGIMETPMLKAMPQQVQDALGQMVPYPSRLGRPEEFAALAGHIIENSYINGEVIRLDGAIRMAPK</sequence>
<dbReference type="PANTHER" id="PTHR43658:SF8">
    <property type="entry name" value="17-BETA-HYDROXYSTEROID DEHYDROGENASE 14-RELATED"/>
    <property type="match status" value="1"/>
</dbReference>
<name>A0A1P8EFH5_9GAMM</name>
<proteinExistence type="inferred from homology"/>
<dbReference type="InterPro" id="IPR057326">
    <property type="entry name" value="KR_dom"/>
</dbReference>
<dbReference type="AlphaFoldDB" id="A0A1P8EFH5"/>
<evidence type="ECO:0000256" key="2">
    <source>
        <dbReference type="ARBA" id="ARBA00023002"/>
    </source>
</evidence>
<dbReference type="Pfam" id="PF00106">
    <property type="entry name" value="adh_short"/>
    <property type="match status" value="1"/>
</dbReference>
<dbReference type="PRINTS" id="PR00080">
    <property type="entry name" value="SDRFAMILY"/>
</dbReference>
<dbReference type="PANTHER" id="PTHR43658">
    <property type="entry name" value="SHORT-CHAIN DEHYDROGENASE/REDUCTASE"/>
    <property type="match status" value="1"/>
</dbReference>
<dbReference type="FunFam" id="3.40.50.720:FF:000215">
    <property type="entry name" value="3-hydroxyacyl-CoA dehydrogenase type-2"/>
    <property type="match status" value="1"/>
</dbReference>
<dbReference type="STRING" id="487316.BEN76_02555"/>
<dbReference type="Gene3D" id="3.40.50.720">
    <property type="entry name" value="NAD(P)-binding Rossmann-like Domain"/>
    <property type="match status" value="1"/>
</dbReference>
<comment type="similarity">
    <text evidence="1 3">Belongs to the short-chain dehydrogenases/reductases (SDR) family.</text>
</comment>
<evidence type="ECO:0000256" key="3">
    <source>
        <dbReference type="RuleBase" id="RU000363"/>
    </source>
</evidence>
<gene>
    <name evidence="5" type="ORF">BEN76_02555</name>
</gene>
<dbReference type="PRINTS" id="PR00081">
    <property type="entry name" value="GDHRDH"/>
</dbReference>
<dbReference type="InterPro" id="IPR002347">
    <property type="entry name" value="SDR_fam"/>
</dbReference>